<evidence type="ECO:0000313" key="1">
    <source>
        <dbReference type="EMBL" id="TFK53773.1"/>
    </source>
</evidence>
<reference evidence="1 2" key="1">
    <citation type="journal article" date="2019" name="Nat. Ecol. Evol.">
        <title>Megaphylogeny resolves global patterns of mushroom evolution.</title>
        <authorList>
            <person name="Varga T."/>
            <person name="Krizsan K."/>
            <person name="Foldi C."/>
            <person name="Dima B."/>
            <person name="Sanchez-Garcia M."/>
            <person name="Sanchez-Ramirez S."/>
            <person name="Szollosi G.J."/>
            <person name="Szarkandi J.G."/>
            <person name="Papp V."/>
            <person name="Albert L."/>
            <person name="Andreopoulos W."/>
            <person name="Angelini C."/>
            <person name="Antonin V."/>
            <person name="Barry K.W."/>
            <person name="Bougher N.L."/>
            <person name="Buchanan P."/>
            <person name="Buyck B."/>
            <person name="Bense V."/>
            <person name="Catcheside P."/>
            <person name="Chovatia M."/>
            <person name="Cooper J."/>
            <person name="Damon W."/>
            <person name="Desjardin D."/>
            <person name="Finy P."/>
            <person name="Geml J."/>
            <person name="Haridas S."/>
            <person name="Hughes K."/>
            <person name="Justo A."/>
            <person name="Karasinski D."/>
            <person name="Kautmanova I."/>
            <person name="Kiss B."/>
            <person name="Kocsube S."/>
            <person name="Kotiranta H."/>
            <person name="LaButti K.M."/>
            <person name="Lechner B.E."/>
            <person name="Liimatainen K."/>
            <person name="Lipzen A."/>
            <person name="Lukacs Z."/>
            <person name="Mihaltcheva S."/>
            <person name="Morgado L.N."/>
            <person name="Niskanen T."/>
            <person name="Noordeloos M.E."/>
            <person name="Ohm R.A."/>
            <person name="Ortiz-Santana B."/>
            <person name="Ovrebo C."/>
            <person name="Racz N."/>
            <person name="Riley R."/>
            <person name="Savchenko A."/>
            <person name="Shiryaev A."/>
            <person name="Soop K."/>
            <person name="Spirin V."/>
            <person name="Szebenyi C."/>
            <person name="Tomsovsky M."/>
            <person name="Tulloss R.E."/>
            <person name="Uehling J."/>
            <person name="Grigoriev I.V."/>
            <person name="Vagvolgyi C."/>
            <person name="Papp T."/>
            <person name="Martin F.M."/>
            <person name="Miettinen O."/>
            <person name="Hibbett D.S."/>
            <person name="Nagy L.G."/>
        </authorList>
    </citation>
    <scope>NUCLEOTIDE SEQUENCE [LARGE SCALE GENOMIC DNA]</scope>
    <source>
        <strain evidence="1 2">OMC1185</strain>
    </source>
</reference>
<name>A0A5C3N8U2_9AGAM</name>
<dbReference type="EMBL" id="ML213507">
    <property type="protein sequence ID" value="TFK53773.1"/>
    <property type="molecule type" value="Genomic_DNA"/>
</dbReference>
<sequence>MITLRLVLISDCASNLSRSLQYGAAPLAALLRHTHRSSYLYLMCCSTHACHPHSLCRTTRASHWQPALAPSMCSCGCGSTVARVDIKTSLISSFSLFCGEVEPRLLPFKVAASPVRLVGPVEATILQNF</sequence>
<dbReference type="Proteomes" id="UP000305948">
    <property type="component" value="Unassembled WGS sequence"/>
</dbReference>
<dbReference type="AlphaFoldDB" id="A0A5C3N8U2"/>
<proteinExistence type="predicted"/>
<organism evidence="1 2">
    <name type="scientific">Heliocybe sulcata</name>
    <dbReference type="NCBI Taxonomy" id="5364"/>
    <lineage>
        <taxon>Eukaryota</taxon>
        <taxon>Fungi</taxon>
        <taxon>Dikarya</taxon>
        <taxon>Basidiomycota</taxon>
        <taxon>Agaricomycotina</taxon>
        <taxon>Agaricomycetes</taxon>
        <taxon>Gloeophyllales</taxon>
        <taxon>Gloeophyllaceae</taxon>
        <taxon>Heliocybe</taxon>
    </lineage>
</organism>
<keyword evidence="2" id="KW-1185">Reference proteome</keyword>
<evidence type="ECO:0000313" key="2">
    <source>
        <dbReference type="Proteomes" id="UP000305948"/>
    </source>
</evidence>
<gene>
    <name evidence="1" type="ORF">OE88DRAFT_1280134</name>
</gene>
<accession>A0A5C3N8U2</accession>
<protein>
    <submittedName>
        <fullName evidence="1">Uncharacterized protein</fullName>
    </submittedName>
</protein>